<evidence type="ECO:0000313" key="3">
    <source>
        <dbReference type="EMBL" id="GLS00876.1"/>
    </source>
</evidence>
<dbReference type="InterPro" id="IPR007349">
    <property type="entry name" value="DUF418"/>
</dbReference>
<dbReference type="PANTHER" id="PTHR30590">
    <property type="entry name" value="INNER MEMBRANE PROTEIN"/>
    <property type="match status" value="1"/>
</dbReference>
<protein>
    <recommendedName>
        <fullName evidence="2">DUF418 domain-containing protein</fullName>
    </recommendedName>
</protein>
<feature type="transmembrane region" description="Helical" evidence="1">
    <location>
        <begin position="301"/>
        <end position="323"/>
    </location>
</feature>
<dbReference type="InterPro" id="IPR052529">
    <property type="entry name" value="Bact_Transport_Assoc"/>
</dbReference>
<dbReference type="EMBL" id="BSOY01000012">
    <property type="protein sequence ID" value="GLS00876.1"/>
    <property type="molecule type" value="Genomic_DNA"/>
</dbReference>
<feature type="transmembrane region" description="Helical" evidence="1">
    <location>
        <begin position="116"/>
        <end position="141"/>
    </location>
</feature>
<gene>
    <name evidence="3" type="ORF">GCM10007859_08850</name>
</gene>
<feature type="transmembrane region" description="Helical" evidence="1">
    <location>
        <begin position="231"/>
        <end position="251"/>
    </location>
</feature>
<reference evidence="4" key="1">
    <citation type="journal article" date="2019" name="Int. J. Syst. Evol. Microbiol.">
        <title>The Global Catalogue of Microorganisms (GCM) 10K type strain sequencing project: providing services to taxonomists for standard genome sequencing and annotation.</title>
        <authorList>
            <consortium name="The Broad Institute Genomics Platform"/>
            <consortium name="The Broad Institute Genome Sequencing Center for Infectious Disease"/>
            <person name="Wu L."/>
            <person name="Ma J."/>
        </authorList>
    </citation>
    <scope>NUCLEOTIDE SEQUENCE [LARGE SCALE GENOMIC DNA]</scope>
    <source>
        <strain evidence="4">NBRC 110107</strain>
    </source>
</reference>
<feature type="transmembrane region" description="Helical" evidence="1">
    <location>
        <begin position="371"/>
        <end position="390"/>
    </location>
</feature>
<keyword evidence="4" id="KW-1185">Reference proteome</keyword>
<keyword evidence="1" id="KW-1133">Transmembrane helix</keyword>
<feature type="domain" description="DUF418" evidence="2">
    <location>
        <begin position="251"/>
        <end position="408"/>
    </location>
</feature>
<feature type="transmembrane region" description="Helical" evidence="1">
    <location>
        <begin position="86"/>
        <end position="104"/>
    </location>
</feature>
<proteinExistence type="predicted"/>
<evidence type="ECO:0000313" key="4">
    <source>
        <dbReference type="Proteomes" id="UP001156921"/>
    </source>
</evidence>
<dbReference type="PANTHER" id="PTHR30590:SF2">
    <property type="entry name" value="INNER MEMBRANE PROTEIN"/>
    <property type="match status" value="1"/>
</dbReference>
<dbReference type="RefSeq" id="WP_284221575.1">
    <property type="nucleotide sequence ID" value="NZ_BSOY01000012.1"/>
</dbReference>
<dbReference type="Pfam" id="PF04235">
    <property type="entry name" value="DUF418"/>
    <property type="match status" value="1"/>
</dbReference>
<organism evidence="3 4">
    <name type="scientific">Brevundimonas denitrificans</name>
    <dbReference type="NCBI Taxonomy" id="1443434"/>
    <lineage>
        <taxon>Bacteria</taxon>
        <taxon>Pseudomonadati</taxon>
        <taxon>Pseudomonadota</taxon>
        <taxon>Alphaproteobacteria</taxon>
        <taxon>Caulobacterales</taxon>
        <taxon>Caulobacteraceae</taxon>
        <taxon>Brevundimonas</taxon>
    </lineage>
</organism>
<keyword evidence="1" id="KW-0472">Membrane</keyword>
<accession>A0ABQ6BG09</accession>
<evidence type="ECO:0000259" key="2">
    <source>
        <dbReference type="Pfam" id="PF04235"/>
    </source>
</evidence>
<feature type="transmembrane region" description="Helical" evidence="1">
    <location>
        <begin position="36"/>
        <end position="54"/>
    </location>
</feature>
<comment type="caution">
    <text evidence="3">The sequence shown here is derived from an EMBL/GenBank/DDBJ whole genome shotgun (WGS) entry which is preliminary data.</text>
</comment>
<feature type="transmembrane region" description="Helical" evidence="1">
    <location>
        <begin position="263"/>
        <end position="280"/>
    </location>
</feature>
<sequence length="416" mass="45339">MAVAETTGAEAPAPLAKLAPVATSDRLFSLDMVRGLAVLGILAVNAMTFAWPWAVVSNPPLQTGFDAEAAQAWQIMHVFFQDKMRTLFSMLFGVSIFLIGGERADAARGKLLRSRLFWLAVFGLIHGLAFWFGDILLLYAWTGLFVMLVRSWSARSLLIAGVSLNLICSALYVGMMSLLAFAPPEALAGAMEGSGWGADPAKLARSIAAFQGDALSVSLAQVRNWLQTAPAMLIFFLPATSALMLIGMGLFKSGFLAGRSPAWVYGLFIAAGGGSLWLVWQETSAFIAAGFPFIETMTKPYNSFLAPFISLGYASLLILLARFGLKLILTPLACAGRMAFTNYLSQTLIMTTIFYGGRGLGWYGQIGWPEMWIIIGGVWAAQLIWSPLWLSVFQLGPLEWAWRCLTYKRMVPLRKA</sequence>
<name>A0ABQ6BG09_9CAUL</name>
<feature type="transmembrane region" description="Helical" evidence="1">
    <location>
        <begin position="157"/>
        <end position="181"/>
    </location>
</feature>
<evidence type="ECO:0000256" key="1">
    <source>
        <dbReference type="SAM" id="Phobius"/>
    </source>
</evidence>
<keyword evidence="1" id="KW-0812">Transmembrane</keyword>
<dbReference type="Proteomes" id="UP001156921">
    <property type="component" value="Unassembled WGS sequence"/>
</dbReference>